<gene>
    <name evidence="5" type="ORF">B0A48_10377</name>
</gene>
<dbReference type="STRING" id="1507870.A0A1V8SXS8"/>
<dbReference type="InterPro" id="IPR013087">
    <property type="entry name" value="Znf_C2H2_type"/>
</dbReference>
<dbReference type="Pfam" id="PF06985">
    <property type="entry name" value="HET"/>
    <property type="match status" value="1"/>
</dbReference>
<sequence length="924" mass="102308">MRLLNVHDLSFREFYGDNTPPYVITSHRWSDDEATFKDVLKKRNTSSKGWAKIQGFCERVRQDNEVLKTLENATCCDWLWIDTACIDQRSTAEVSESINSMWRWYDSAVECHAYLADVLPFGADRGIVEVLDDFAESEWFQRGWTLQELLAPRCVIFFTQAWEIIGHKCSQCDTKRSCEGAGPLLNVRVAQVTGIPEAVLRDFEQSKPLGVEEKMKWQLGRRTTRLEDQAYCLLGIFDVNMPLIYGEGLRAIERLERTIFEELQRPWKSQLDFDLAGALKASLVSTALTGARSLGRPLAIMRFSDVDGEVACVCDFADDDGDLIACDVCEKWQHLVCYFGSNFHDALTADLEHRCFTCQPRSIDAQGARMRQREIRRARAARASASAAEGAKRRTSAVAIPQAQKRNRPRLTQRLAAPRANEAYASSSTPSMPFNMPRKQPVMKAAAGVQGQSTGNADDAGQTSSATTISKVMRILVDELMTDESEFVDNARFEDLGIESLLALTISGKLSQQLGISIDPTIFTTYPTVGHLKAYIAQLDVPLTSGSQKDHVKMDIDEPLNLDIGSADQMFEFSSTLADQHGPGFADDFNFDSFLNDESTAHMSPDDINLGASDPACSFAHAVAPSSYTGSALQPYSDWKYQPYPFSPTTYGPYSVPIPQPAQVTELPSVRPIILAEPSSVGPHDGRDMASVWNSKISQVWDSKISQVGNSKISQIPDATMTNHQSPSLDSLVVRAHKCPISTCEYHVKGFARIYDLNRHTLTHFKGAITCGFCPIDDTNGAKTFNRIDVLKRHLTSVHGVQQIALSSDRTRNETSSPSKQGTAGAGATCSLCAKPFTSPQAFYDHLDSCVVRELVPSVEPTNTYLAAFLCNKPNCTSSFRERDMGWSISIVPLIPLTLFIELTGRPWLGQQGASLAWVISDLV</sequence>
<keyword evidence="6" id="KW-1185">Reference proteome</keyword>
<reference evidence="6" key="1">
    <citation type="submission" date="2017-03" db="EMBL/GenBank/DDBJ databases">
        <title>Genomes of endolithic fungi from Antarctica.</title>
        <authorList>
            <person name="Coleine C."/>
            <person name="Masonjones S."/>
            <person name="Stajich J.E."/>
        </authorList>
    </citation>
    <scope>NUCLEOTIDE SEQUENCE [LARGE SCALE GENOMIC DNA]</scope>
    <source>
        <strain evidence="6">CCFEE 5527</strain>
    </source>
</reference>
<dbReference type="SMART" id="SM01294">
    <property type="entry name" value="PKS_PP_betabranch"/>
    <property type="match status" value="1"/>
</dbReference>
<name>A0A1V8SXS8_9PEZI</name>
<evidence type="ECO:0000313" key="5">
    <source>
        <dbReference type="EMBL" id="OQO03712.1"/>
    </source>
</evidence>
<dbReference type="EMBL" id="NAJO01000024">
    <property type="protein sequence ID" value="OQO03712.1"/>
    <property type="molecule type" value="Genomic_DNA"/>
</dbReference>
<feature type="region of interest" description="Disordered" evidence="3">
    <location>
        <begin position="806"/>
        <end position="827"/>
    </location>
</feature>
<dbReference type="AlphaFoldDB" id="A0A1V8SXS8"/>
<dbReference type="InterPro" id="IPR011011">
    <property type="entry name" value="Znf_FYVE_PHD"/>
</dbReference>
<evidence type="ECO:0000259" key="4">
    <source>
        <dbReference type="PROSITE" id="PS50075"/>
    </source>
</evidence>
<dbReference type="InterPro" id="IPR006162">
    <property type="entry name" value="Ppantetheine_attach_site"/>
</dbReference>
<dbReference type="SMART" id="SM00355">
    <property type="entry name" value="ZnF_C2H2"/>
    <property type="match status" value="3"/>
</dbReference>
<dbReference type="SUPFAM" id="SSF57903">
    <property type="entry name" value="FYVE/PHD zinc finger"/>
    <property type="match status" value="1"/>
</dbReference>
<organism evidence="5 6">
    <name type="scientific">Cryoendolithus antarcticus</name>
    <dbReference type="NCBI Taxonomy" id="1507870"/>
    <lineage>
        <taxon>Eukaryota</taxon>
        <taxon>Fungi</taxon>
        <taxon>Dikarya</taxon>
        <taxon>Ascomycota</taxon>
        <taxon>Pezizomycotina</taxon>
        <taxon>Dothideomycetes</taxon>
        <taxon>Dothideomycetidae</taxon>
        <taxon>Cladosporiales</taxon>
        <taxon>Cladosporiaceae</taxon>
        <taxon>Cryoendolithus</taxon>
    </lineage>
</organism>
<dbReference type="Gene3D" id="3.30.40.10">
    <property type="entry name" value="Zinc/RING finger domain, C3HC4 (zinc finger)"/>
    <property type="match status" value="1"/>
</dbReference>
<feature type="domain" description="Carrier" evidence="4">
    <location>
        <begin position="463"/>
        <end position="540"/>
    </location>
</feature>
<feature type="region of interest" description="Disordered" evidence="3">
    <location>
        <begin position="380"/>
        <end position="434"/>
    </location>
</feature>
<dbReference type="PANTHER" id="PTHR10622:SF10">
    <property type="entry name" value="HET DOMAIN-CONTAINING PROTEIN"/>
    <property type="match status" value="1"/>
</dbReference>
<dbReference type="SUPFAM" id="SSF47336">
    <property type="entry name" value="ACP-like"/>
    <property type="match status" value="1"/>
</dbReference>
<dbReference type="Gene3D" id="1.10.1200.10">
    <property type="entry name" value="ACP-like"/>
    <property type="match status" value="1"/>
</dbReference>
<accession>A0A1V8SXS8</accession>
<comment type="caution">
    <text evidence="5">The sequence shown here is derived from an EMBL/GenBank/DDBJ whole genome shotgun (WGS) entry which is preliminary data.</text>
</comment>
<evidence type="ECO:0000256" key="2">
    <source>
        <dbReference type="ARBA" id="ARBA00022553"/>
    </source>
</evidence>
<dbReference type="InterPro" id="IPR013083">
    <property type="entry name" value="Znf_RING/FYVE/PHD"/>
</dbReference>
<evidence type="ECO:0000256" key="1">
    <source>
        <dbReference type="ARBA" id="ARBA00022450"/>
    </source>
</evidence>
<feature type="compositionally biased region" description="Polar residues" evidence="3">
    <location>
        <begin position="806"/>
        <end position="822"/>
    </location>
</feature>
<dbReference type="InterPro" id="IPR010730">
    <property type="entry name" value="HET"/>
</dbReference>
<dbReference type="InParanoid" id="A0A1V8SXS8"/>
<dbReference type="OrthoDB" id="2192830at2759"/>
<dbReference type="Pfam" id="PF00550">
    <property type="entry name" value="PP-binding"/>
    <property type="match status" value="1"/>
</dbReference>
<keyword evidence="1" id="KW-0596">Phosphopantetheine</keyword>
<proteinExistence type="predicted"/>
<evidence type="ECO:0000256" key="3">
    <source>
        <dbReference type="SAM" id="MobiDB-lite"/>
    </source>
</evidence>
<dbReference type="InterPro" id="IPR036736">
    <property type="entry name" value="ACP-like_sf"/>
</dbReference>
<evidence type="ECO:0000313" key="6">
    <source>
        <dbReference type="Proteomes" id="UP000192596"/>
    </source>
</evidence>
<dbReference type="PROSITE" id="PS50075">
    <property type="entry name" value="CARRIER"/>
    <property type="match status" value="1"/>
</dbReference>
<dbReference type="InterPro" id="IPR009081">
    <property type="entry name" value="PP-bd_ACP"/>
</dbReference>
<dbReference type="PANTHER" id="PTHR10622">
    <property type="entry name" value="HET DOMAIN-CONTAINING PROTEIN"/>
    <property type="match status" value="1"/>
</dbReference>
<dbReference type="Proteomes" id="UP000192596">
    <property type="component" value="Unassembled WGS sequence"/>
</dbReference>
<protein>
    <recommendedName>
        <fullName evidence="4">Carrier domain-containing protein</fullName>
    </recommendedName>
</protein>
<dbReference type="PROSITE" id="PS00012">
    <property type="entry name" value="PHOSPHOPANTETHEINE"/>
    <property type="match status" value="1"/>
</dbReference>
<keyword evidence="2" id="KW-0597">Phosphoprotein</keyword>